<dbReference type="Pfam" id="PF16880">
    <property type="entry name" value="EHD_N"/>
    <property type="match status" value="1"/>
</dbReference>
<dbReference type="GO" id="GO:0010008">
    <property type="term" value="C:endosome membrane"/>
    <property type="evidence" value="ECO:0007669"/>
    <property type="project" value="UniProtKB-SubCell"/>
</dbReference>
<evidence type="ECO:0000259" key="11">
    <source>
        <dbReference type="PROSITE" id="PS51718"/>
    </source>
</evidence>
<feature type="domain" description="Dynamin-type G" evidence="11">
    <location>
        <begin position="160"/>
        <end position="396"/>
    </location>
</feature>
<comment type="subcellular location">
    <subcellularLocation>
        <location evidence="1">Cell membrane</location>
        <topology evidence="1">Peripheral membrane protein</topology>
        <orientation evidence="1">Cytoplasmic side</orientation>
    </subcellularLocation>
    <subcellularLocation>
        <location evidence="2">Endosome membrane</location>
        <topology evidence="2">Peripheral membrane protein</topology>
    </subcellularLocation>
</comment>
<dbReference type="GO" id="GO:0005509">
    <property type="term" value="F:calcium ion binding"/>
    <property type="evidence" value="ECO:0007669"/>
    <property type="project" value="InterPro"/>
</dbReference>
<evidence type="ECO:0000313" key="13">
    <source>
        <dbReference type="Proteomes" id="UP000775213"/>
    </source>
</evidence>
<evidence type="ECO:0000256" key="5">
    <source>
        <dbReference type="ARBA" id="ARBA00022741"/>
    </source>
</evidence>
<dbReference type="SMART" id="SM00027">
    <property type="entry name" value="EH"/>
    <property type="match status" value="1"/>
</dbReference>
<dbReference type="GO" id="GO:0051260">
    <property type="term" value="P:protein homooligomerization"/>
    <property type="evidence" value="ECO:0007669"/>
    <property type="project" value="UniProtKB-ARBA"/>
</dbReference>
<keyword evidence="6" id="KW-0967">Endosome</keyword>
<name>A0AAV7GMF2_DENCH</name>
<evidence type="ECO:0000256" key="7">
    <source>
        <dbReference type="ARBA" id="ARBA00022837"/>
    </source>
</evidence>
<dbReference type="GO" id="GO:0006897">
    <property type="term" value="P:endocytosis"/>
    <property type="evidence" value="ECO:0007669"/>
    <property type="project" value="TreeGrafter"/>
</dbReference>
<evidence type="ECO:0000256" key="1">
    <source>
        <dbReference type="ARBA" id="ARBA00004413"/>
    </source>
</evidence>
<dbReference type="SUPFAM" id="SSF52540">
    <property type="entry name" value="P-loop containing nucleoside triphosphate hydrolases"/>
    <property type="match status" value="1"/>
</dbReference>
<dbReference type="InterPro" id="IPR000261">
    <property type="entry name" value="EH_dom"/>
</dbReference>
<evidence type="ECO:0000256" key="4">
    <source>
        <dbReference type="ARBA" id="ARBA00022723"/>
    </source>
</evidence>
<dbReference type="PANTHER" id="PTHR11216:SF31">
    <property type="entry name" value="AT21416P"/>
    <property type="match status" value="1"/>
</dbReference>
<dbReference type="EMBL" id="JAGFBR010000012">
    <property type="protein sequence ID" value="KAH0457736.1"/>
    <property type="molecule type" value="Genomic_DNA"/>
</dbReference>
<dbReference type="GO" id="GO:0005886">
    <property type="term" value="C:plasma membrane"/>
    <property type="evidence" value="ECO:0007669"/>
    <property type="project" value="UniProtKB-SubCell"/>
</dbReference>
<dbReference type="PROSITE" id="PS51718">
    <property type="entry name" value="G_DYNAMIN_2"/>
    <property type="match status" value="1"/>
</dbReference>
<sequence>MDYVTSPTSCTRDQLKTYQLWFSIADSDGDGRVTGKDALKFFAMSNLPRPELKQVWTFADSKRQGFLDFEEFISAMQLISLAQGGLEITQDTLPRTVQEKHQASSPSHWFGFKSSKKMSLNSVTSIIDGLKKLYLEKLKPLEVTYRFNDFVLPFLTNSDFDAKPMVMLLGQYSTGKTTFIKHLLKTSYPGAHIGPEPTTDKFVVVMSGPDERSIPGNTVAVQADMPYSGLTSFGTAFLSKFECSQMPHSLLDHITFVDTPGVLSGEKQRSQRSYDFTGVTSWFAAKCDLILLLFDPHKLDISDEFRGVIGSLRGHDDKIRVVLNKANQVDHQQLMRVYGALLWSLGKVLNTPEVMRVYIGSFNEKPASEAAISPLGKELFEKEQEDLISDLKDIPKKACARRINEFVKRARAAKIHAYIISHLKKEMPAMMGKAKAQQRLINNLQDEFEKIQMEFRLPAGDFPNVDQFKEILSSHNFDKFEKLKPKMIQAVDDMLGYDIPELLKSFRNPYD</sequence>
<feature type="domain" description="EH" evidence="9">
    <location>
        <begin position="14"/>
        <end position="97"/>
    </location>
</feature>
<dbReference type="InterPro" id="IPR027417">
    <property type="entry name" value="P-loop_NTPase"/>
</dbReference>
<dbReference type="InterPro" id="IPR040990">
    <property type="entry name" value="DUF5600"/>
</dbReference>
<dbReference type="PANTHER" id="PTHR11216">
    <property type="entry name" value="EH DOMAIN"/>
    <property type="match status" value="1"/>
</dbReference>
<dbReference type="Pfam" id="PF12763">
    <property type="entry name" value="EH"/>
    <property type="match status" value="1"/>
</dbReference>
<keyword evidence="3" id="KW-1003">Cell membrane</keyword>
<dbReference type="CDD" id="cd09913">
    <property type="entry name" value="EHD"/>
    <property type="match status" value="1"/>
</dbReference>
<evidence type="ECO:0000259" key="10">
    <source>
        <dbReference type="PROSITE" id="PS50222"/>
    </source>
</evidence>
<dbReference type="SUPFAM" id="SSF47473">
    <property type="entry name" value="EF-hand"/>
    <property type="match status" value="1"/>
</dbReference>
<dbReference type="GO" id="GO:0005525">
    <property type="term" value="F:GTP binding"/>
    <property type="evidence" value="ECO:0007669"/>
    <property type="project" value="InterPro"/>
</dbReference>
<reference evidence="12 13" key="1">
    <citation type="journal article" date="2021" name="Hortic Res">
        <title>Chromosome-scale assembly of the Dendrobium chrysotoxum genome enhances the understanding of orchid evolution.</title>
        <authorList>
            <person name="Zhang Y."/>
            <person name="Zhang G.Q."/>
            <person name="Zhang D."/>
            <person name="Liu X.D."/>
            <person name="Xu X.Y."/>
            <person name="Sun W.H."/>
            <person name="Yu X."/>
            <person name="Zhu X."/>
            <person name="Wang Z.W."/>
            <person name="Zhao X."/>
            <person name="Zhong W.Y."/>
            <person name="Chen H."/>
            <person name="Yin W.L."/>
            <person name="Huang T."/>
            <person name="Niu S.C."/>
            <person name="Liu Z.J."/>
        </authorList>
    </citation>
    <scope>NUCLEOTIDE SEQUENCE [LARGE SCALE GENOMIC DNA]</scope>
    <source>
        <strain evidence="12">Lindl</strain>
    </source>
</reference>
<proteinExistence type="predicted"/>
<evidence type="ECO:0000256" key="8">
    <source>
        <dbReference type="ARBA" id="ARBA00023136"/>
    </source>
</evidence>
<dbReference type="Gene3D" id="1.10.268.20">
    <property type="match status" value="1"/>
</dbReference>
<dbReference type="FunFam" id="3.40.50.300:FF:000147">
    <property type="entry name" value="EH domain-containing protein 1"/>
    <property type="match status" value="1"/>
</dbReference>
<feature type="domain" description="EF-hand" evidence="10">
    <location>
        <begin position="47"/>
        <end position="82"/>
    </location>
</feature>
<keyword evidence="5" id="KW-0547">Nucleotide-binding</keyword>
<comment type="caution">
    <text evidence="12">The sequence shown here is derived from an EMBL/GenBank/DDBJ whole genome shotgun (WGS) entry which is preliminary data.</text>
</comment>
<dbReference type="SMART" id="SM00054">
    <property type="entry name" value="EFh"/>
    <property type="match status" value="2"/>
</dbReference>
<accession>A0AAV7GMF2</accession>
<dbReference type="InterPro" id="IPR002048">
    <property type="entry name" value="EF_hand_dom"/>
</dbReference>
<dbReference type="InterPro" id="IPR011992">
    <property type="entry name" value="EF-hand-dom_pair"/>
</dbReference>
<gene>
    <name evidence="12" type="ORF">IEQ34_013051</name>
</gene>
<dbReference type="AlphaFoldDB" id="A0AAV7GMF2"/>
<dbReference type="InterPro" id="IPR031692">
    <property type="entry name" value="EHD_N"/>
</dbReference>
<keyword evidence="7" id="KW-0106">Calcium</keyword>
<evidence type="ECO:0000256" key="6">
    <source>
        <dbReference type="ARBA" id="ARBA00022753"/>
    </source>
</evidence>
<dbReference type="InterPro" id="IPR045063">
    <property type="entry name" value="Dynamin_N"/>
</dbReference>
<evidence type="ECO:0000313" key="12">
    <source>
        <dbReference type="EMBL" id="KAH0457736.1"/>
    </source>
</evidence>
<organism evidence="12 13">
    <name type="scientific">Dendrobium chrysotoxum</name>
    <name type="common">Orchid</name>
    <dbReference type="NCBI Taxonomy" id="161865"/>
    <lineage>
        <taxon>Eukaryota</taxon>
        <taxon>Viridiplantae</taxon>
        <taxon>Streptophyta</taxon>
        <taxon>Embryophyta</taxon>
        <taxon>Tracheophyta</taxon>
        <taxon>Spermatophyta</taxon>
        <taxon>Magnoliopsida</taxon>
        <taxon>Liliopsida</taxon>
        <taxon>Asparagales</taxon>
        <taxon>Orchidaceae</taxon>
        <taxon>Epidendroideae</taxon>
        <taxon>Malaxideae</taxon>
        <taxon>Dendrobiinae</taxon>
        <taxon>Dendrobium</taxon>
    </lineage>
</organism>
<evidence type="ECO:0000259" key="9">
    <source>
        <dbReference type="PROSITE" id="PS50031"/>
    </source>
</evidence>
<dbReference type="Gene3D" id="3.40.50.300">
    <property type="entry name" value="P-loop containing nucleotide triphosphate hydrolases"/>
    <property type="match status" value="1"/>
</dbReference>
<dbReference type="Pfam" id="PF00350">
    <property type="entry name" value="Dynamin_N"/>
    <property type="match status" value="1"/>
</dbReference>
<dbReference type="InterPro" id="IPR030381">
    <property type="entry name" value="G_DYNAMIN_dom"/>
</dbReference>
<dbReference type="GO" id="GO:0016197">
    <property type="term" value="P:endosomal transport"/>
    <property type="evidence" value="ECO:0007669"/>
    <property type="project" value="TreeGrafter"/>
</dbReference>
<keyword evidence="8" id="KW-0472">Membrane</keyword>
<dbReference type="Proteomes" id="UP000775213">
    <property type="component" value="Unassembled WGS sequence"/>
</dbReference>
<dbReference type="PROSITE" id="PS50222">
    <property type="entry name" value="EF_HAND_2"/>
    <property type="match status" value="1"/>
</dbReference>
<evidence type="ECO:0000256" key="3">
    <source>
        <dbReference type="ARBA" id="ARBA00022475"/>
    </source>
</evidence>
<dbReference type="Gene3D" id="1.10.238.10">
    <property type="entry name" value="EF-hand"/>
    <property type="match status" value="1"/>
</dbReference>
<keyword evidence="4" id="KW-0479">Metal-binding</keyword>
<dbReference type="Pfam" id="PF18150">
    <property type="entry name" value="DUF5600"/>
    <property type="match status" value="1"/>
</dbReference>
<evidence type="ECO:0000256" key="2">
    <source>
        <dbReference type="ARBA" id="ARBA00004481"/>
    </source>
</evidence>
<protein>
    <submittedName>
        <fullName evidence="12">Uncharacterized protein</fullName>
    </submittedName>
</protein>
<dbReference type="CDD" id="cd00052">
    <property type="entry name" value="EH"/>
    <property type="match status" value="1"/>
</dbReference>
<keyword evidence="13" id="KW-1185">Reference proteome</keyword>
<dbReference type="PROSITE" id="PS50031">
    <property type="entry name" value="EH"/>
    <property type="match status" value="1"/>
</dbReference>